<dbReference type="GO" id="GO:0044423">
    <property type="term" value="C:virion component"/>
    <property type="evidence" value="ECO:0007669"/>
    <property type="project" value="UniProtKB-KW"/>
</dbReference>
<evidence type="ECO:0000256" key="7">
    <source>
        <dbReference type="ARBA" id="ARBA00022801"/>
    </source>
</evidence>
<evidence type="ECO:0000256" key="10">
    <source>
        <dbReference type="ARBA" id="ARBA00022844"/>
    </source>
</evidence>
<dbReference type="Proteomes" id="UP000792220">
    <property type="component" value="Genome"/>
</dbReference>
<evidence type="ECO:0000259" key="17">
    <source>
        <dbReference type="PROSITE" id="PS51194"/>
    </source>
</evidence>
<evidence type="ECO:0000256" key="2">
    <source>
        <dbReference type="ARBA" id="ARBA00008792"/>
    </source>
</evidence>
<dbReference type="Gene3D" id="3.40.50.300">
    <property type="entry name" value="P-loop containing nucleotide triphosphate hydrolases"/>
    <property type="match status" value="2"/>
</dbReference>
<evidence type="ECO:0000256" key="12">
    <source>
        <dbReference type="ARBA" id="ARBA00025677"/>
    </source>
</evidence>
<dbReference type="KEGG" id="vg:15613128"/>
<keyword evidence="8 18" id="KW-0347">Helicase</keyword>
<organism evidence="18 19">
    <name type="scientific">Choristoneura biennis entomopoxvirus</name>
    <name type="common">CbEPV</name>
    <dbReference type="NCBI Taxonomy" id="10288"/>
    <lineage>
        <taxon>Viruses</taxon>
        <taxon>Varidnaviria</taxon>
        <taxon>Bamfordvirae</taxon>
        <taxon>Nucleocytoviricota</taxon>
        <taxon>Pokkesviricetes</taxon>
        <taxon>Chitovirales</taxon>
        <taxon>Poxviridae</taxon>
        <taxon>Entomopoxvirinae</taxon>
        <taxon>Betaentomopoxvirus</taxon>
        <taxon>Betaentomopoxvirus cbiennis</taxon>
    </lineage>
</organism>
<dbReference type="PANTHER" id="PTHR18934">
    <property type="entry name" value="ATP-DEPENDENT RNA HELICASE"/>
    <property type="match status" value="1"/>
</dbReference>
<dbReference type="Pfam" id="PF00270">
    <property type="entry name" value="DEAD"/>
    <property type="match status" value="1"/>
</dbReference>
<dbReference type="PROSITE" id="PS51192">
    <property type="entry name" value="HELICASE_ATP_BIND_1"/>
    <property type="match status" value="1"/>
</dbReference>
<evidence type="ECO:0000256" key="8">
    <source>
        <dbReference type="ARBA" id="ARBA00022806"/>
    </source>
</evidence>
<proteinExistence type="inferred from homology"/>
<sequence length="719" mass="84957">MIQDIKNIYDFKLYNLFPEVHNKYNYITHVLFPNNTSIFQSYIDKNYVIKFSYNFLILVYPVYKLYWKNMFICYNQNINKIYLDNKEIYSTSIELINDFLIDGIEIKNNIILIKSNKSTISYSAYAYATILNNLPMRLGDLNINQILGIVESANTLGILSNNKEYKTKFPINIDNINLENNILFNYNESNLRSTQPDIQLKIFDLFMNRLNSIVSGGTGIGKTSIVPKIIWWFNLLFDGYNMFSSKINNIDVVNFIFDITLIEKNILLSLPRKTIINSTANNYIKSLGYDEIKKSPVIIKYKDIKLFKQYYNNKIIFPTNLLLCVNRLSINNLKNCSVIIIDEIHEHDRYSDICIAISYFLKNKNNIRNIILISATIEFEIDNIMRFFKNKIVQIYIPGFTLFDVTEIENTTDSVDKILLDYSPIIGHSVIIFCESIPKINNIKRYLEEKIKNPIYKFYAIHGKVPNVNDIIYNIEKNKKYIHVIISTNYLESSITISNAKLIIDNGKEYRKEFIDGNIVYITDSMYKQRRGRVGRVSKGTYIRTYTLDKLNTNFKNINYQYLWDYIIIFKYYGLDLKKDYFVIPDNLNRIDKTINYMKTIGIDIDNNINKIYRIFNRYEINMLEYLIIYLYGSYSEILLLSTYDKSSIDIPYKLYNIYIKMNVRVKLDSKKNITYIFAFIENVYDGPQKFKYITNDNNISFIKNKIYYLKSENPLVII</sequence>
<dbReference type="GO" id="GO:0003723">
    <property type="term" value="F:RNA binding"/>
    <property type="evidence" value="ECO:0007669"/>
    <property type="project" value="TreeGrafter"/>
</dbReference>
<dbReference type="InterPro" id="IPR021892">
    <property type="entry name" value="NPH-II"/>
</dbReference>
<dbReference type="SUPFAM" id="SSF52540">
    <property type="entry name" value="P-loop containing nucleoside triphosphate hydrolases"/>
    <property type="match status" value="1"/>
</dbReference>
<dbReference type="SMART" id="SM00487">
    <property type="entry name" value="DEXDc"/>
    <property type="match status" value="1"/>
</dbReference>
<dbReference type="InterPro" id="IPR002464">
    <property type="entry name" value="DNA/RNA_helicase_DEAH_CS"/>
</dbReference>
<evidence type="ECO:0000256" key="3">
    <source>
        <dbReference type="ARBA" id="ARBA00011245"/>
    </source>
</evidence>
<keyword evidence="10" id="KW-0946">Virion</keyword>
<comment type="subunit">
    <text evidence="3">Monomer.</text>
</comment>
<reference evidence="18" key="1">
    <citation type="journal article" date="2013" name="J. Virol.">
        <title>New Insights into the Evolution of Entomopoxvirinae from the Complete Genome Sequences of Four Entomopoxviruses Infecting Adoxophyes honmai, Choristoneura biennis, Choristoneura rosaceana, and Mythimna separata.</title>
        <authorList>
            <person name="Theze J."/>
            <person name="Takatsuka J."/>
            <person name="Li Z."/>
            <person name="Gallais J."/>
            <person name="Doucet D."/>
            <person name="Arif B."/>
            <person name="Nakai M."/>
            <person name="Herniou E.A."/>
        </authorList>
    </citation>
    <scope>NUCLEOTIDE SEQUENCE</scope>
</reference>
<dbReference type="SMART" id="SM00490">
    <property type="entry name" value="HELICc"/>
    <property type="match status" value="1"/>
</dbReference>
<dbReference type="Pfam" id="PF12011">
    <property type="entry name" value="NPH-II"/>
    <property type="match status" value="1"/>
</dbReference>
<accession>A0A916KPJ5</accession>
<gene>
    <name evidence="18" type="ORF">CHBEV_138</name>
</gene>
<evidence type="ECO:0000256" key="4">
    <source>
        <dbReference type="ARBA" id="ARBA00012552"/>
    </source>
</evidence>
<keyword evidence="6" id="KW-0547">Nucleotide-binding</keyword>
<dbReference type="EC" id="3.6.4.13" evidence="4"/>
<dbReference type="Pfam" id="PF00271">
    <property type="entry name" value="Helicase_C"/>
    <property type="match status" value="1"/>
</dbReference>
<feature type="domain" description="Helicase C-terminal" evidence="17">
    <location>
        <begin position="414"/>
        <end position="578"/>
    </location>
</feature>
<dbReference type="OrthoDB" id="892at10239"/>
<dbReference type="GO" id="GO:0003724">
    <property type="term" value="F:RNA helicase activity"/>
    <property type="evidence" value="ECO:0007669"/>
    <property type="project" value="UniProtKB-EC"/>
</dbReference>
<dbReference type="PROSITE" id="PS00690">
    <property type="entry name" value="DEAH_ATP_HELICASE"/>
    <property type="match status" value="1"/>
</dbReference>
<evidence type="ECO:0000313" key="19">
    <source>
        <dbReference type="Proteomes" id="UP000792220"/>
    </source>
</evidence>
<dbReference type="GO" id="GO:0005524">
    <property type="term" value="F:ATP binding"/>
    <property type="evidence" value="ECO:0007669"/>
    <property type="project" value="UniProtKB-KW"/>
</dbReference>
<dbReference type="EMBL" id="HF679132">
    <property type="protein sequence ID" value="CCU55706.1"/>
    <property type="molecule type" value="Genomic_DNA"/>
</dbReference>
<protein>
    <recommendedName>
        <fullName evidence="5">RNA helicase NPH-II</fullName>
        <ecNumber evidence="4">3.6.4.13</ecNumber>
    </recommendedName>
    <alternativeName>
        <fullName evidence="14">Nucleoside triphosphatase II</fullName>
    </alternativeName>
    <alternativeName>
        <fullName evidence="13">Nucleoside triphosphate phosphohydrolase II</fullName>
    </alternativeName>
</protein>
<comment type="function">
    <text evidence="12">NTP-dependent helicase that catalyzes unidirectional unwinding of 3'tailed duplex RNAs and plays an important role during transcription of early mRNAs, presumably by preventing R-loop formation behind the elongating RNA polymerase. Might also play a role in the export of newly synthesized mRNA chains out of the core into the cytoplasm. Required for replication and propagation of viral particles.</text>
</comment>
<evidence type="ECO:0000256" key="11">
    <source>
        <dbReference type="ARBA" id="ARBA00023163"/>
    </source>
</evidence>
<dbReference type="PROSITE" id="PS51194">
    <property type="entry name" value="HELICASE_CTER"/>
    <property type="match status" value="1"/>
</dbReference>
<keyword evidence="11" id="KW-0804">Transcription</keyword>
<dbReference type="PANTHER" id="PTHR18934:SF99">
    <property type="entry name" value="ATP-DEPENDENT RNA HELICASE DHX37-RELATED"/>
    <property type="match status" value="1"/>
</dbReference>
<dbReference type="GO" id="GO:0017111">
    <property type="term" value="F:ribonucleoside triphosphate phosphatase activity"/>
    <property type="evidence" value="ECO:0007669"/>
    <property type="project" value="InterPro"/>
</dbReference>
<dbReference type="RefSeq" id="YP_008004208.1">
    <property type="nucleotide sequence ID" value="NC_021248.1"/>
</dbReference>
<evidence type="ECO:0000259" key="16">
    <source>
        <dbReference type="PROSITE" id="PS51192"/>
    </source>
</evidence>
<evidence type="ECO:0000256" key="1">
    <source>
        <dbReference type="ARBA" id="ARBA00004328"/>
    </source>
</evidence>
<keyword evidence="9" id="KW-0067">ATP-binding</keyword>
<dbReference type="InterPro" id="IPR011545">
    <property type="entry name" value="DEAD/DEAH_box_helicase_dom"/>
</dbReference>
<organismHost>
    <name type="scientific">Choristoneura fumiferana</name>
    <name type="common">Spruce budworm moth</name>
    <name type="synonym">Archips fumiferana</name>
    <dbReference type="NCBI Taxonomy" id="7141"/>
</organismHost>
<dbReference type="InterPro" id="IPR001650">
    <property type="entry name" value="Helicase_C-like"/>
</dbReference>
<comment type="similarity">
    <text evidence="2">Belongs to the DEAD box helicase family. DEAH subfamily.</text>
</comment>
<keyword evidence="19" id="KW-1185">Reference proteome</keyword>
<evidence type="ECO:0000256" key="15">
    <source>
        <dbReference type="ARBA" id="ARBA00047984"/>
    </source>
</evidence>
<evidence type="ECO:0000256" key="13">
    <source>
        <dbReference type="ARBA" id="ARBA00030963"/>
    </source>
</evidence>
<evidence type="ECO:0000256" key="9">
    <source>
        <dbReference type="ARBA" id="ARBA00022840"/>
    </source>
</evidence>
<comment type="subcellular location">
    <subcellularLocation>
        <location evidence="1">Virion</location>
    </subcellularLocation>
</comment>
<evidence type="ECO:0000313" key="18">
    <source>
        <dbReference type="EMBL" id="CCU55706.1"/>
    </source>
</evidence>
<dbReference type="InterPro" id="IPR027417">
    <property type="entry name" value="P-loop_NTPase"/>
</dbReference>
<evidence type="ECO:0000256" key="5">
    <source>
        <dbReference type="ARBA" id="ARBA00017851"/>
    </source>
</evidence>
<evidence type="ECO:0000256" key="6">
    <source>
        <dbReference type="ARBA" id="ARBA00022741"/>
    </source>
</evidence>
<feature type="domain" description="Helicase ATP-binding" evidence="16">
    <location>
        <begin position="203"/>
        <end position="395"/>
    </location>
</feature>
<dbReference type="InterPro" id="IPR014001">
    <property type="entry name" value="Helicase_ATP-bd"/>
</dbReference>
<comment type="catalytic activity">
    <reaction evidence="15">
        <text>ATP + H2O = ADP + phosphate + H(+)</text>
        <dbReference type="Rhea" id="RHEA:13065"/>
        <dbReference type="ChEBI" id="CHEBI:15377"/>
        <dbReference type="ChEBI" id="CHEBI:15378"/>
        <dbReference type="ChEBI" id="CHEBI:30616"/>
        <dbReference type="ChEBI" id="CHEBI:43474"/>
        <dbReference type="ChEBI" id="CHEBI:456216"/>
        <dbReference type="EC" id="3.6.4.13"/>
    </reaction>
</comment>
<keyword evidence="7" id="KW-0378">Hydrolase</keyword>
<dbReference type="GeneID" id="15613128"/>
<name>A0A916KPJ5_CBEPV</name>
<evidence type="ECO:0000256" key="14">
    <source>
        <dbReference type="ARBA" id="ARBA00031914"/>
    </source>
</evidence>